<evidence type="ECO:0000256" key="3">
    <source>
        <dbReference type="ARBA" id="ARBA00022692"/>
    </source>
</evidence>
<protein>
    <submittedName>
        <fullName evidence="9">Competence protein ComEC</fullName>
    </submittedName>
</protein>
<feature type="transmembrane region" description="Helical" evidence="6">
    <location>
        <begin position="47"/>
        <end position="65"/>
    </location>
</feature>
<feature type="transmembrane region" description="Helical" evidence="6">
    <location>
        <begin position="429"/>
        <end position="448"/>
    </location>
</feature>
<name>A0A2U2J6L1_9SPHN</name>
<reference evidence="9 10" key="1">
    <citation type="submission" date="2018-05" db="EMBL/GenBank/DDBJ databases">
        <title>Genome of Sphingosinicella humi QZX222.</title>
        <authorList>
            <person name="Qiao Z."/>
            <person name="Wang G."/>
        </authorList>
    </citation>
    <scope>NUCLEOTIDE SEQUENCE [LARGE SCALE GENOMIC DNA]</scope>
    <source>
        <strain evidence="9 10">QZX222</strain>
    </source>
</reference>
<evidence type="ECO:0000256" key="4">
    <source>
        <dbReference type="ARBA" id="ARBA00022989"/>
    </source>
</evidence>
<proteinExistence type="predicted"/>
<dbReference type="PANTHER" id="PTHR30619:SF1">
    <property type="entry name" value="RECOMBINATION PROTEIN 2"/>
    <property type="match status" value="1"/>
</dbReference>
<evidence type="ECO:0000259" key="7">
    <source>
        <dbReference type="Pfam" id="PF03772"/>
    </source>
</evidence>
<dbReference type="AlphaFoldDB" id="A0A2U2J6L1"/>
<dbReference type="Proteomes" id="UP000245916">
    <property type="component" value="Unassembled WGS sequence"/>
</dbReference>
<keyword evidence="2" id="KW-1003">Cell membrane</keyword>
<sequence>MTVLFSRLSGRLEARFDAERDQLPLWLPVGFGLGVAAWFALSDAYAWTAFLLAAGALLFGALGRAGTRWGKALAIFAFAAALGCGHIWWKAERIAAPVLDHPRMAEFTGTIERFQRLPARDSVRLVVRSADTGLPPRLRVNVDAEDAVPALQPGATVRIRAWMMPPPPMAVPGAYDFARYAWFSRIGGTGRASEVEVIAPAGEPGWRAMIAGWRQSLADHVQSRLSGGEGGIATALATGDQGAISEVDAEAMRRSGLAHLLSVSGLHLTAVVGAVMLLTLKLLALSPMLALRFRLTVVAAGAGALAGIAYTIVTGAEVPTVRACVAAILVLIGVALGREAITLRLVAVGALIVLLFWPESLAGASFQLSFAAITAIVALHEHPRIKALLTRRDEGLAQKVGRFLLALILTGLAVEIALAPIALYHFHKAGFYGALANVVAIPLTTFIIMPLEALALLFDLVALGAPFWWLTGQTLSLLLGLAHAVAETPGAVALLPTMPMPAFALMVGGGLWICLWKTKWRRWGLLPVAAGAFWALGTPAPDLVVTGDGQHLALRTDRGGFALLRTRAGDYVRDMLSETSGYEGELAAIEDLPTAACSADLCAAHFTRDGRTWRLLATRSRRYVDYEPLERACAAADIVVSDRSLPRTCLPRWLKADRTLLERTGGLAITLGDRPRVVTVRDRVGRHPWMRFD</sequence>
<dbReference type="GO" id="GO:0005886">
    <property type="term" value="C:plasma membrane"/>
    <property type="evidence" value="ECO:0007669"/>
    <property type="project" value="UniProtKB-SubCell"/>
</dbReference>
<comment type="caution">
    <text evidence="9">The sequence shown here is derived from an EMBL/GenBank/DDBJ whole genome shotgun (WGS) entry which is preliminary data.</text>
</comment>
<feature type="domain" description="ComEC/Rec2-related protein" evidence="7">
    <location>
        <begin position="236"/>
        <end position="519"/>
    </location>
</feature>
<feature type="transmembrane region" description="Helical" evidence="6">
    <location>
        <begin position="453"/>
        <end position="471"/>
    </location>
</feature>
<feature type="transmembrane region" description="Helical" evidence="6">
    <location>
        <begin position="23"/>
        <end position="41"/>
    </location>
</feature>
<dbReference type="PANTHER" id="PTHR30619">
    <property type="entry name" value="DNA INTERNALIZATION/COMPETENCE PROTEIN COMEC/REC2"/>
    <property type="match status" value="1"/>
</dbReference>
<dbReference type="Pfam" id="PF03772">
    <property type="entry name" value="Competence"/>
    <property type="match status" value="1"/>
</dbReference>
<accession>A0A2U2J6L1</accession>
<feature type="transmembrane region" description="Helical" evidence="6">
    <location>
        <begin position="319"/>
        <end position="336"/>
    </location>
</feature>
<feature type="domain" description="DUF4131" evidence="8">
    <location>
        <begin position="47"/>
        <end position="197"/>
    </location>
</feature>
<dbReference type="OrthoDB" id="9790149at2"/>
<organism evidence="9 10">
    <name type="scientific">Allosphingosinicella humi</name>
    <dbReference type="NCBI Taxonomy" id="2068657"/>
    <lineage>
        <taxon>Bacteria</taxon>
        <taxon>Pseudomonadati</taxon>
        <taxon>Pseudomonadota</taxon>
        <taxon>Alphaproteobacteria</taxon>
        <taxon>Sphingomonadales</taxon>
        <taxon>Sphingomonadaceae</taxon>
        <taxon>Allosphingosinicella</taxon>
    </lineage>
</organism>
<evidence type="ECO:0000259" key="8">
    <source>
        <dbReference type="Pfam" id="PF13567"/>
    </source>
</evidence>
<keyword evidence="4 6" id="KW-1133">Transmembrane helix</keyword>
<dbReference type="EMBL" id="QFFF01000001">
    <property type="protein sequence ID" value="PWG03983.1"/>
    <property type="molecule type" value="Genomic_DNA"/>
</dbReference>
<evidence type="ECO:0000313" key="10">
    <source>
        <dbReference type="Proteomes" id="UP000245916"/>
    </source>
</evidence>
<dbReference type="NCBIfam" id="TIGR00360">
    <property type="entry name" value="ComEC_N-term"/>
    <property type="match status" value="1"/>
</dbReference>
<evidence type="ECO:0000313" key="9">
    <source>
        <dbReference type="EMBL" id="PWG03983.1"/>
    </source>
</evidence>
<evidence type="ECO:0000256" key="5">
    <source>
        <dbReference type="ARBA" id="ARBA00023136"/>
    </source>
</evidence>
<dbReference type="InterPro" id="IPR025405">
    <property type="entry name" value="DUF4131"/>
</dbReference>
<feature type="transmembrane region" description="Helical" evidence="6">
    <location>
        <begin position="491"/>
        <end position="515"/>
    </location>
</feature>
<evidence type="ECO:0000256" key="1">
    <source>
        <dbReference type="ARBA" id="ARBA00004651"/>
    </source>
</evidence>
<feature type="transmembrane region" description="Helical" evidence="6">
    <location>
        <begin position="364"/>
        <end position="382"/>
    </location>
</feature>
<gene>
    <name evidence="9" type="ORF">DF286_11450</name>
</gene>
<feature type="transmembrane region" description="Helical" evidence="6">
    <location>
        <begin position="72"/>
        <end position="89"/>
    </location>
</feature>
<feature type="transmembrane region" description="Helical" evidence="6">
    <location>
        <begin position="341"/>
        <end position="358"/>
    </location>
</feature>
<keyword evidence="5 6" id="KW-0472">Membrane</keyword>
<keyword evidence="10" id="KW-1185">Reference proteome</keyword>
<evidence type="ECO:0000256" key="2">
    <source>
        <dbReference type="ARBA" id="ARBA00022475"/>
    </source>
</evidence>
<dbReference type="Pfam" id="PF13567">
    <property type="entry name" value="DUF4131"/>
    <property type="match status" value="1"/>
</dbReference>
<comment type="subcellular location">
    <subcellularLocation>
        <location evidence="1">Cell membrane</location>
        <topology evidence="1">Multi-pass membrane protein</topology>
    </subcellularLocation>
</comment>
<feature type="transmembrane region" description="Helical" evidence="6">
    <location>
        <begin position="260"/>
        <end position="283"/>
    </location>
</feature>
<feature type="transmembrane region" description="Helical" evidence="6">
    <location>
        <begin position="403"/>
        <end position="423"/>
    </location>
</feature>
<feature type="transmembrane region" description="Helical" evidence="6">
    <location>
        <begin position="295"/>
        <end position="313"/>
    </location>
</feature>
<dbReference type="InterPro" id="IPR052159">
    <property type="entry name" value="Competence_DNA_uptake"/>
</dbReference>
<evidence type="ECO:0000256" key="6">
    <source>
        <dbReference type="SAM" id="Phobius"/>
    </source>
</evidence>
<dbReference type="InterPro" id="IPR004477">
    <property type="entry name" value="ComEC_N"/>
</dbReference>
<keyword evidence="3 6" id="KW-0812">Transmembrane</keyword>